<protein>
    <submittedName>
        <fullName evidence="2">Nuclear transport factor 2 family protein</fullName>
    </submittedName>
</protein>
<reference evidence="2 3" key="1">
    <citation type="submission" date="2018-08" db="EMBL/GenBank/DDBJ databases">
        <title>Chitinophagaceae sp. K23C18032701, a novel bacterium isolated from forest soil.</title>
        <authorList>
            <person name="Wang C."/>
        </authorList>
    </citation>
    <scope>NUCLEOTIDE SEQUENCE [LARGE SCALE GENOMIC DNA]</scope>
    <source>
        <strain evidence="2 3">K23C18032701</strain>
    </source>
</reference>
<evidence type="ECO:0000313" key="3">
    <source>
        <dbReference type="Proteomes" id="UP000261284"/>
    </source>
</evidence>
<name>A0A3E1NF04_9BACT</name>
<dbReference type="SUPFAM" id="SSF54427">
    <property type="entry name" value="NTF2-like"/>
    <property type="match status" value="1"/>
</dbReference>
<dbReference type="RefSeq" id="WP_116849010.1">
    <property type="nucleotide sequence ID" value="NZ_QTJU01000009.1"/>
</dbReference>
<evidence type="ECO:0000313" key="2">
    <source>
        <dbReference type="EMBL" id="RFM26457.1"/>
    </source>
</evidence>
<accession>A0A3E1NF04</accession>
<sequence>MTTAEVAARLIKLCTENKFEQAQEELYADDILRIETDGTQITGKQNTLAAEKKFLGSLTAIQCDTSAPQVAGDFFSIVMNVGLTFRNGMQVASSEICVYKAEGGKITFEQFFRSPQAARPA</sequence>
<dbReference type="InterPro" id="IPR032710">
    <property type="entry name" value="NTF2-like_dom_sf"/>
</dbReference>
<dbReference type="Gene3D" id="3.10.450.50">
    <property type="match status" value="1"/>
</dbReference>
<organism evidence="2 3">
    <name type="scientific">Deminuibacter soli</name>
    <dbReference type="NCBI Taxonomy" id="2291815"/>
    <lineage>
        <taxon>Bacteria</taxon>
        <taxon>Pseudomonadati</taxon>
        <taxon>Bacteroidota</taxon>
        <taxon>Chitinophagia</taxon>
        <taxon>Chitinophagales</taxon>
        <taxon>Chitinophagaceae</taxon>
        <taxon>Deminuibacter</taxon>
    </lineage>
</organism>
<dbReference type="AlphaFoldDB" id="A0A3E1NF04"/>
<dbReference type="Proteomes" id="UP000261284">
    <property type="component" value="Unassembled WGS sequence"/>
</dbReference>
<dbReference type="InterPro" id="IPR046860">
    <property type="entry name" value="SnoaL_5"/>
</dbReference>
<keyword evidence="3" id="KW-1185">Reference proteome</keyword>
<evidence type="ECO:0000259" key="1">
    <source>
        <dbReference type="Pfam" id="PF20409"/>
    </source>
</evidence>
<feature type="domain" description="SnoaL-like" evidence="1">
    <location>
        <begin position="1"/>
        <end position="112"/>
    </location>
</feature>
<dbReference type="OrthoDB" id="336094at2"/>
<dbReference type="Pfam" id="PF20409">
    <property type="entry name" value="SnoaL_5"/>
    <property type="match status" value="1"/>
</dbReference>
<dbReference type="EMBL" id="QTJU01000009">
    <property type="protein sequence ID" value="RFM26457.1"/>
    <property type="molecule type" value="Genomic_DNA"/>
</dbReference>
<proteinExistence type="predicted"/>
<gene>
    <name evidence="2" type="ORF">DXN05_19710</name>
</gene>
<comment type="caution">
    <text evidence="2">The sequence shown here is derived from an EMBL/GenBank/DDBJ whole genome shotgun (WGS) entry which is preliminary data.</text>
</comment>